<dbReference type="AlphaFoldDB" id="A0AAW0LM81"/>
<dbReference type="Proteomes" id="UP000237347">
    <property type="component" value="Unassembled WGS sequence"/>
</dbReference>
<organism evidence="1 2">
    <name type="scientific">Quercus suber</name>
    <name type="common">Cork oak</name>
    <dbReference type="NCBI Taxonomy" id="58331"/>
    <lineage>
        <taxon>Eukaryota</taxon>
        <taxon>Viridiplantae</taxon>
        <taxon>Streptophyta</taxon>
        <taxon>Embryophyta</taxon>
        <taxon>Tracheophyta</taxon>
        <taxon>Spermatophyta</taxon>
        <taxon>Magnoliopsida</taxon>
        <taxon>eudicotyledons</taxon>
        <taxon>Gunneridae</taxon>
        <taxon>Pentapetalae</taxon>
        <taxon>rosids</taxon>
        <taxon>fabids</taxon>
        <taxon>Fagales</taxon>
        <taxon>Fagaceae</taxon>
        <taxon>Quercus</taxon>
    </lineage>
</organism>
<proteinExistence type="predicted"/>
<keyword evidence="2" id="KW-1185">Reference proteome</keyword>
<dbReference type="EMBL" id="PKMF04000074">
    <property type="protein sequence ID" value="KAK7852579.1"/>
    <property type="molecule type" value="Genomic_DNA"/>
</dbReference>
<reference evidence="1 2" key="1">
    <citation type="journal article" date="2018" name="Sci. Data">
        <title>The draft genome sequence of cork oak.</title>
        <authorList>
            <person name="Ramos A.M."/>
            <person name="Usie A."/>
            <person name="Barbosa P."/>
            <person name="Barros P.M."/>
            <person name="Capote T."/>
            <person name="Chaves I."/>
            <person name="Simoes F."/>
            <person name="Abreu I."/>
            <person name="Carrasquinho I."/>
            <person name="Faro C."/>
            <person name="Guimaraes J.B."/>
            <person name="Mendonca D."/>
            <person name="Nobrega F."/>
            <person name="Rodrigues L."/>
            <person name="Saibo N.J.M."/>
            <person name="Varela M.C."/>
            <person name="Egas C."/>
            <person name="Matos J."/>
            <person name="Miguel C.M."/>
            <person name="Oliveira M.M."/>
            <person name="Ricardo C.P."/>
            <person name="Goncalves S."/>
        </authorList>
    </citation>
    <scope>NUCLEOTIDE SEQUENCE [LARGE SCALE GENOMIC DNA]</scope>
    <source>
        <strain evidence="2">cv. HL8</strain>
    </source>
</reference>
<evidence type="ECO:0000313" key="1">
    <source>
        <dbReference type="EMBL" id="KAK7852579.1"/>
    </source>
</evidence>
<evidence type="ECO:0000313" key="2">
    <source>
        <dbReference type="Proteomes" id="UP000237347"/>
    </source>
</evidence>
<sequence length="126" mass="14558">MNVNNEELKIISLCDDLVEDLVYAEPEIVEGQNDVDLPKNDLNQSFASIWPLEPCLDMAFNNSKDASSCMLQCICKEKGFIIQKNHKRLSKEDKSLVRMEYGFVIKVVKIKKEKVHNLQKLEWDAK</sequence>
<comment type="caution">
    <text evidence="1">The sequence shown here is derived from an EMBL/GenBank/DDBJ whole genome shotgun (WGS) entry which is preliminary data.</text>
</comment>
<accession>A0AAW0LM81</accession>
<protein>
    <submittedName>
        <fullName evidence="1">Uncharacterized protein</fullName>
    </submittedName>
</protein>
<name>A0AAW0LM81_QUESU</name>
<gene>
    <name evidence="1" type="ORF">CFP56_038569</name>
</gene>